<comment type="caution">
    <text evidence="3">The sequence shown here is derived from an EMBL/GenBank/DDBJ whole genome shotgun (WGS) entry which is preliminary data.</text>
</comment>
<feature type="domain" description="Cytoskeleton protein RodZ-like C-terminal" evidence="2">
    <location>
        <begin position="229"/>
        <end position="299"/>
    </location>
</feature>
<keyword evidence="4" id="KW-1185">Reference proteome</keyword>
<dbReference type="EMBL" id="JADFUA010000005">
    <property type="protein sequence ID" value="MBE9609597.1"/>
    <property type="molecule type" value="Genomic_DNA"/>
</dbReference>
<dbReference type="RefSeq" id="WP_194116129.1">
    <property type="nucleotide sequence ID" value="NZ_JADFUA010000005.1"/>
</dbReference>
<evidence type="ECO:0000313" key="4">
    <source>
        <dbReference type="Proteomes" id="UP000604481"/>
    </source>
</evidence>
<dbReference type="Proteomes" id="UP000604481">
    <property type="component" value="Unassembled WGS sequence"/>
</dbReference>
<dbReference type="InterPro" id="IPR025194">
    <property type="entry name" value="RodZ-like_C"/>
</dbReference>
<accession>A0A8J7FKT7</accession>
<gene>
    <name evidence="3" type="ORF">INR99_09550</name>
</gene>
<keyword evidence="1" id="KW-0812">Transmembrane</keyword>
<proteinExistence type="predicted"/>
<dbReference type="AlphaFoldDB" id="A0A8J7FKT7"/>
<keyword evidence="1" id="KW-0472">Membrane</keyword>
<dbReference type="Gene3D" id="1.10.260.40">
    <property type="entry name" value="lambda repressor-like DNA-binding domains"/>
    <property type="match status" value="1"/>
</dbReference>
<dbReference type="InterPro" id="IPR010982">
    <property type="entry name" value="Lambda_DNA-bd_dom_sf"/>
</dbReference>
<sequence>MDELSQAAVAPSVAPSPGAALRVAREIKGWTIEYVASQLKLSTGQIAALEADAFDRLPGNTFIRGFVRNYSRLLGMESEPLLAQLALLLPAERAQAALPRLPQEDGPSFTATAGGGGKPLLGIIAVLAGLLLGAVLVFWYLQQPARPELALAESSAPAVALVPVAASDLVASEIIPASAVAGRQASAASQVLAGSAAQVASEPVIVIKPASAPGSLGASVPLGHGDLQIAAQADSWVEVRDADGQKLYSGMLKPGADQVLGGKLPYTLTVGNAPNTRITFRGKQVDLASATRANVATIELK</sequence>
<evidence type="ECO:0000256" key="1">
    <source>
        <dbReference type="SAM" id="Phobius"/>
    </source>
</evidence>
<name>A0A8J7FKT7_9NEIS</name>
<dbReference type="Pfam" id="PF13464">
    <property type="entry name" value="RodZ_C"/>
    <property type="match status" value="1"/>
</dbReference>
<dbReference type="GO" id="GO:0003677">
    <property type="term" value="F:DNA binding"/>
    <property type="evidence" value="ECO:0007669"/>
    <property type="project" value="InterPro"/>
</dbReference>
<dbReference type="PANTHER" id="PTHR34475">
    <property type="match status" value="1"/>
</dbReference>
<evidence type="ECO:0000313" key="3">
    <source>
        <dbReference type="EMBL" id="MBE9609597.1"/>
    </source>
</evidence>
<dbReference type="PANTHER" id="PTHR34475:SF1">
    <property type="entry name" value="CYTOSKELETON PROTEIN RODZ"/>
    <property type="match status" value="1"/>
</dbReference>
<organism evidence="3 4">
    <name type="scientific">Chitinilyticum piscinae</name>
    <dbReference type="NCBI Taxonomy" id="2866724"/>
    <lineage>
        <taxon>Bacteria</taxon>
        <taxon>Pseudomonadati</taxon>
        <taxon>Pseudomonadota</taxon>
        <taxon>Betaproteobacteria</taxon>
        <taxon>Neisseriales</taxon>
        <taxon>Chitinibacteraceae</taxon>
        <taxon>Chitinilyticum</taxon>
    </lineage>
</organism>
<evidence type="ECO:0000259" key="2">
    <source>
        <dbReference type="Pfam" id="PF13464"/>
    </source>
</evidence>
<reference evidence="3 4" key="1">
    <citation type="submission" date="2020-10" db="EMBL/GenBank/DDBJ databases">
        <title>The genome sequence of Chitinilyticum litopenaei 4Y14.</title>
        <authorList>
            <person name="Liu Y."/>
        </authorList>
    </citation>
    <scope>NUCLEOTIDE SEQUENCE [LARGE SCALE GENOMIC DNA]</scope>
    <source>
        <strain evidence="3 4">4Y14</strain>
    </source>
</reference>
<keyword evidence="1" id="KW-1133">Transmembrane helix</keyword>
<dbReference type="Pfam" id="PF13413">
    <property type="entry name" value="HTH_25"/>
    <property type="match status" value="1"/>
</dbReference>
<dbReference type="InterPro" id="IPR050400">
    <property type="entry name" value="Bact_Cytoskel_RodZ"/>
</dbReference>
<protein>
    <submittedName>
        <fullName evidence="3">Helix-turn-helix domain-containing protein</fullName>
    </submittedName>
</protein>
<feature type="transmembrane region" description="Helical" evidence="1">
    <location>
        <begin position="120"/>
        <end position="141"/>
    </location>
</feature>